<evidence type="ECO:0000313" key="1">
    <source>
        <dbReference type="EMBL" id="AXY94928.1"/>
    </source>
</evidence>
<dbReference type="RefSeq" id="XP_026755310.1">
    <property type="nucleotide sequence ID" value="XM_026899509.2"/>
</dbReference>
<proteinExistence type="evidence at transcript level"/>
<protein>
    <submittedName>
        <fullName evidence="1">P16</fullName>
    </submittedName>
    <submittedName>
        <fullName evidence="3">Uncharacterized protein LOC113515344</fullName>
    </submittedName>
</protein>
<sequence>MNIMGYLITLANLQNLENSAGPLKKLSVKVAETQLLTNDLKTHPEFPIESFRKTGYSKVGNVGIYLSRNLRDYIYYGIGKPTDEAVLLKLVFKDGFTGDSKLINAPYRNIDTPDSSLSYFLHRGHVDEAVKQGIDEYVNNLNNNGRSKRAVIAQ</sequence>
<keyword evidence="2" id="KW-1185">Reference proteome</keyword>
<gene>
    <name evidence="1" type="primary">P16</name>
    <name evidence="3" type="synonym">LOC113515344</name>
</gene>
<reference evidence="3" key="2">
    <citation type="submission" date="2025-04" db="UniProtKB">
        <authorList>
            <consortium name="RefSeq"/>
        </authorList>
    </citation>
    <scope>IDENTIFICATION</scope>
    <source>
        <tissue evidence="3">Whole adult</tissue>
    </source>
</reference>
<reference evidence="1" key="1">
    <citation type="journal article" date="2018" name="Insect Biochem. Mol. Biol.">
        <title>The expansion of genes encoding soluble silk components in the greater wax moth, Galleria mellonella.</title>
        <authorList>
            <person name="Kludkiewicz B."/>
            <person name="Kucerova L."/>
            <person name="Konikova T."/>
            <person name="Strnad H."/>
            <person name="Hradilova M."/>
            <person name="Zaloudikova A."/>
            <person name="Sehadova H."/>
            <person name="Konik P."/>
            <person name="Sehnal F."/>
            <person name="Zurovec M."/>
        </authorList>
    </citation>
    <scope>NUCLEOTIDE SEQUENCE</scope>
    <source>
        <tissue evidence="1">Larval silk glands</tissue>
    </source>
</reference>
<dbReference type="EMBL" id="MG770326">
    <property type="protein sequence ID" value="AXY94928.1"/>
    <property type="molecule type" value="mRNA"/>
</dbReference>
<evidence type="ECO:0000313" key="2">
    <source>
        <dbReference type="Proteomes" id="UP001652740"/>
    </source>
</evidence>
<accession>A0A3G1T1R9</accession>
<evidence type="ECO:0000313" key="3">
    <source>
        <dbReference type="RefSeq" id="XP_026755310.1"/>
    </source>
</evidence>
<dbReference type="OrthoDB" id="7378923at2759"/>
<dbReference type="AlphaFoldDB" id="A0A3G1T1R9"/>
<dbReference type="Proteomes" id="UP001652740">
    <property type="component" value="Unplaced"/>
</dbReference>
<organism evidence="1">
    <name type="scientific">Galleria mellonella</name>
    <name type="common">Greater wax moth</name>
    <dbReference type="NCBI Taxonomy" id="7137"/>
    <lineage>
        <taxon>Eukaryota</taxon>
        <taxon>Metazoa</taxon>
        <taxon>Ecdysozoa</taxon>
        <taxon>Arthropoda</taxon>
        <taxon>Hexapoda</taxon>
        <taxon>Insecta</taxon>
        <taxon>Pterygota</taxon>
        <taxon>Neoptera</taxon>
        <taxon>Endopterygota</taxon>
        <taxon>Lepidoptera</taxon>
        <taxon>Glossata</taxon>
        <taxon>Ditrysia</taxon>
        <taxon>Pyraloidea</taxon>
        <taxon>Pyralidae</taxon>
        <taxon>Galleriinae</taxon>
        <taxon>Galleria</taxon>
    </lineage>
</organism>
<dbReference type="KEGG" id="gmw:113515344"/>
<name>A0A3G1T1R9_GALME</name>